<reference evidence="1" key="2">
    <citation type="submission" date="2023-06" db="EMBL/GenBank/DDBJ databases">
        <authorList>
            <consortium name="Lawrence Berkeley National Laboratory"/>
            <person name="Haridas S."/>
            <person name="Hensen N."/>
            <person name="Bonometti L."/>
            <person name="Westerberg I."/>
            <person name="Brannstrom I.O."/>
            <person name="Guillou S."/>
            <person name="Cros-Aarteil S."/>
            <person name="Calhoun S."/>
            <person name="Kuo A."/>
            <person name="Mondo S."/>
            <person name="Pangilinan J."/>
            <person name="Riley R."/>
            <person name="LaButti K."/>
            <person name="Andreopoulos B."/>
            <person name="Lipzen A."/>
            <person name="Chen C."/>
            <person name="Yanf M."/>
            <person name="Daum C."/>
            <person name="Ng V."/>
            <person name="Clum A."/>
            <person name="Steindorff A."/>
            <person name="Ohm R."/>
            <person name="Martin F."/>
            <person name="Silar P."/>
            <person name="Natvig D."/>
            <person name="Lalanne C."/>
            <person name="Gautier V."/>
            <person name="Ament-velasquez S.L."/>
            <person name="Kruys A."/>
            <person name="Hutchinson M.I."/>
            <person name="Powell A.J."/>
            <person name="Barry K."/>
            <person name="Miller A.N."/>
            <person name="Grigoriev I.V."/>
            <person name="Debuchy R."/>
            <person name="Gladieux P."/>
            <person name="Thoren M.H."/>
            <person name="Johannesson H."/>
        </authorList>
    </citation>
    <scope>NUCLEOTIDE SEQUENCE</scope>
    <source>
        <strain evidence="1">CBS 232.78</strain>
    </source>
</reference>
<proteinExistence type="predicted"/>
<name>A0AAE0NS05_9PEZI</name>
<protein>
    <submittedName>
        <fullName evidence="1">Uncharacterized protein</fullName>
    </submittedName>
</protein>
<reference evidence="1" key="1">
    <citation type="journal article" date="2023" name="Mol. Phylogenet. Evol.">
        <title>Genome-scale phylogeny and comparative genomics of the fungal order Sordariales.</title>
        <authorList>
            <person name="Hensen N."/>
            <person name="Bonometti L."/>
            <person name="Westerberg I."/>
            <person name="Brannstrom I.O."/>
            <person name="Guillou S."/>
            <person name="Cros-Aarteil S."/>
            <person name="Calhoun S."/>
            <person name="Haridas S."/>
            <person name="Kuo A."/>
            <person name="Mondo S."/>
            <person name="Pangilinan J."/>
            <person name="Riley R."/>
            <person name="LaButti K."/>
            <person name="Andreopoulos B."/>
            <person name="Lipzen A."/>
            <person name="Chen C."/>
            <person name="Yan M."/>
            <person name="Daum C."/>
            <person name="Ng V."/>
            <person name="Clum A."/>
            <person name="Steindorff A."/>
            <person name="Ohm R.A."/>
            <person name="Martin F."/>
            <person name="Silar P."/>
            <person name="Natvig D.O."/>
            <person name="Lalanne C."/>
            <person name="Gautier V."/>
            <person name="Ament-Velasquez S.L."/>
            <person name="Kruys A."/>
            <person name="Hutchinson M.I."/>
            <person name="Powell A.J."/>
            <person name="Barry K."/>
            <person name="Miller A.N."/>
            <person name="Grigoriev I.V."/>
            <person name="Debuchy R."/>
            <person name="Gladieux P."/>
            <person name="Hiltunen Thoren M."/>
            <person name="Johannesson H."/>
        </authorList>
    </citation>
    <scope>NUCLEOTIDE SEQUENCE</scope>
    <source>
        <strain evidence="1">CBS 232.78</strain>
    </source>
</reference>
<dbReference type="Proteomes" id="UP001285441">
    <property type="component" value="Unassembled WGS sequence"/>
</dbReference>
<evidence type="ECO:0000313" key="1">
    <source>
        <dbReference type="EMBL" id="KAK3386445.1"/>
    </source>
</evidence>
<dbReference type="EMBL" id="JAULSW010000003">
    <property type="protein sequence ID" value="KAK3386445.1"/>
    <property type="molecule type" value="Genomic_DNA"/>
</dbReference>
<organism evidence="1 2">
    <name type="scientific">Podospora didyma</name>
    <dbReference type="NCBI Taxonomy" id="330526"/>
    <lineage>
        <taxon>Eukaryota</taxon>
        <taxon>Fungi</taxon>
        <taxon>Dikarya</taxon>
        <taxon>Ascomycota</taxon>
        <taxon>Pezizomycotina</taxon>
        <taxon>Sordariomycetes</taxon>
        <taxon>Sordariomycetidae</taxon>
        <taxon>Sordariales</taxon>
        <taxon>Podosporaceae</taxon>
        <taxon>Podospora</taxon>
    </lineage>
</organism>
<dbReference type="AlphaFoldDB" id="A0AAE0NS05"/>
<evidence type="ECO:0000313" key="2">
    <source>
        <dbReference type="Proteomes" id="UP001285441"/>
    </source>
</evidence>
<accession>A0AAE0NS05</accession>
<comment type="caution">
    <text evidence="1">The sequence shown here is derived from an EMBL/GenBank/DDBJ whole genome shotgun (WGS) entry which is preliminary data.</text>
</comment>
<keyword evidence="2" id="KW-1185">Reference proteome</keyword>
<gene>
    <name evidence="1" type="ORF">B0H63DRAFT_467801</name>
</gene>
<sequence>MTDRIFCQLLAGGGGGAGARRLLHYLCHGKRAVQFQDLHFQRSIGRERIAGWGPCGPWKGCRCPPARAQSESACRTVRDGCGEMESSHLALFLARTNSQGGPRLAMRGKTGGGDPSILTNGILLLKVSVYRLMEGGERTNHRTINASGAPSASAPALKREAWLQISKLSGTQTTTASRLKQKLCLSEARRGKAQGVSHRFNVVYSPTHDQQSPKATARTIQSSMTRRNLVPAFLCGGECLWWRDAIQSCVEGRHKSHLN</sequence>